<sequence length="338" mass="37952">MRQRSKPSLKSPSRYALLMLTRFAKIFSASSSLTKLNDISKGERVVKSKTLQFYSANRNIGNYLPVLAIHQMLDQELDTWNIHKSPVDWEFVHKNYTQVIVGGAGLLHSVFEKFWVDLDKNCKLPIIIWGIGVCLPDNDSVKGVPKAVVQSVFNRATFANVRDELTRDFYDLKSEISITACPTLVYVANKFKVAPKSDVGKRILHSSHVDLEPTGAAGEIERVIKESGFDYNFTDNIESTKNPLKKNLKMYQDCDYVVTTRLHGAIIAYAFNRPYIAISFDPKIAAFNKLYGGGICITELSQLPTAIGSDQFKVSRDYKAELAKIKQFGAQIKAAITR</sequence>
<dbReference type="EMBL" id="CP016768">
    <property type="protein sequence ID" value="ASY09048.1"/>
    <property type="molecule type" value="Genomic_DNA"/>
</dbReference>
<dbReference type="OrthoDB" id="3199616at2"/>
<evidence type="ECO:0000313" key="3">
    <source>
        <dbReference type="Proteomes" id="UP000217153"/>
    </source>
</evidence>
<organism evidence="2 3">
    <name type="scientific">Candidatus Nanopelagicus limnae</name>
    <dbReference type="NCBI Taxonomy" id="1884634"/>
    <lineage>
        <taxon>Bacteria</taxon>
        <taxon>Bacillati</taxon>
        <taxon>Actinomycetota</taxon>
        <taxon>Actinomycetes</taxon>
        <taxon>Candidatus Nanopelagicales</taxon>
        <taxon>Candidatus Nanopelagicaceae</taxon>
        <taxon>Candidatus Nanopelagicus</taxon>
    </lineage>
</organism>
<evidence type="ECO:0000259" key="1">
    <source>
        <dbReference type="Pfam" id="PF04230"/>
    </source>
</evidence>
<evidence type="ECO:0000313" key="2">
    <source>
        <dbReference type="EMBL" id="ASY09048.1"/>
    </source>
</evidence>
<feature type="domain" description="Polysaccharide pyruvyl transferase" evidence="1">
    <location>
        <begin position="80"/>
        <end position="281"/>
    </location>
</feature>
<dbReference type="GO" id="GO:0016740">
    <property type="term" value="F:transferase activity"/>
    <property type="evidence" value="ECO:0007669"/>
    <property type="project" value="UniProtKB-KW"/>
</dbReference>
<dbReference type="KEGG" id="abam:B1s21122_01570"/>
<name>A0A249JWZ6_9ACTN</name>
<dbReference type="AlphaFoldDB" id="A0A249JWZ6"/>
<dbReference type="InterPro" id="IPR007345">
    <property type="entry name" value="Polysacch_pyruvyl_Trfase"/>
</dbReference>
<proteinExistence type="predicted"/>
<keyword evidence="2" id="KW-0808">Transferase</keyword>
<keyword evidence="3" id="KW-1185">Reference proteome</keyword>
<accession>A0A249JWZ6</accession>
<protein>
    <submittedName>
        <fullName evidence="2">Glycosyltransferase</fullName>
    </submittedName>
</protein>
<dbReference type="Pfam" id="PF04230">
    <property type="entry name" value="PS_pyruv_trans"/>
    <property type="match status" value="1"/>
</dbReference>
<dbReference type="Proteomes" id="UP000217153">
    <property type="component" value="Chromosome"/>
</dbReference>
<gene>
    <name evidence="2" type="ORF">B1s21122_01570</name>
</gene>
<reference evidence="3" key="1">
    <citation type="submission" date="2016-10" db="EMBL/GenBank/DDBJ databases">
        <title>High microdiversification within the ubiquitous acI lineage of Actinobacteria.</title>
        <authorList>
            <person name="Neuenschwander S.M."/>
            <person name="Salcher M."/>
            <person name="Ghai R."/>
            <person name="Pernthaler J."/>
        </authorList>
    </citation>
    <scope>NUCLEOTIDE SEQUENCE [LARGE SCALE GENOMIC DNA]</scope>
</reference>